<sequence>MARGNCWKCSKTSRGKKTSPYAITQQLGQASDRSKVESIGRGVNSKPYPVGNGYGDSTKNLGAQDRAISSAAQGRKRSREVMATEAAHEAEVAETVAEAGKGAQAIGAMAEEEVVEPPRKRLLFVLLEGENEEEVPPVMDDASDAKAVAGEAPDAEAAISEPIPVSTAGSPPVMTIVPASVAIIPTESPPAVICHSSSIMIRSTVLAFTHGCHYDEPASYFGRHVPNSRAVSRG</sequence>
<gene>
    <name evidence="2" type="ORF">Pyn_07767</name>
</gene>
<dbReference type="Proteomes" id="UP000250321">
    <property type="component" value="Unassembled WGS sequence"/>
</dbReference>
<evidence type="ECO:0000313" key="3">
    <source>
        <dbReference type="Proteomes" id="UP000250321"/>
    </source>
</evidence>
<feature type="compositionally biased region" description="Polar residues" evidence="1">
    <location>
        <begin position="21"/>
        <end position="31"/>
    </location>
</feature>
<name>A0A314UU20_PRUYE</name>
<proteinExistence type="predicted"/>
<reference evidence="2 3" key="1">
    <citation type="submission" date="2018-02" db="EMBL/GenBank/DDBJ databases">
        <title>Draft genome of wild Prunus yedoensis var. nudiflora.</title>
        <authorList>
            <person name="Baek S."/>
            <person name="Kim J.-H."/>
            <person name="Choi K."/>
            <person name="Kim G.-B."/>
            <person name="Cho A."/>
            <person name="Jang H."/>
            <person name="Shin C.-H."/>
            <person name="Yu H.-J."/>
            <person name="Mun J.-H."/>
        </authorList>
    </citation>
    <scope>NUCLEOTIDE SEQUENCE [LARGE SCALE GENOMIC DNA]</scope>
    <source>
        <strain evidence="3">cv. Jeju island</strain>
        <tissue evidence="2">Leaf</tissue>
    </source>
</reference>
<dbReference type="AlphaFoldDB" id="A0A314UU20"/>
<accession>A0A314UU20</accession>
<evidence type="ECO:0000313" key="2">
    <source>
        <dbReference type="EMBL" id="PQM38209.1"/>
    </source>
</evidence>
<comment type="caution">
    <text evidence="2">The sequence shown here is derived from an EMBL/GenBank/DDBJ whole genome shotgun (WGS) entry which is preliminary data.</text>
</comment>
<dbReference type="EMBL" id="PJQY01003345">
    <property type="protein sequence ID" value="PQM38209.1"/>
    <property type="molecule type" value="Genomic_DNA"/>
</dbReference>
<protein>
    <submittedName>
        <fullName evidence="2">Uncharacterized protein</fullName>
    </submittedName>
</protein>
<organism evidence="2 3">
    <name type="scientific">Prunus yedoensis var. nudiflora</name>
    <dbReference type="NCBI Taxonomy" id="2094558"/>
    <lineage>
        <taxon>Eukaryota</taxon>
        <taxon>Viridiplantae</taxon>
        <taxon>Streptophyta</taxon>
        <taxon>Embryophyta</taxon>
        <taxon>Tracheophyta</taxon>
        <taxon>Spermatophyta</taxon>
        <taxon>Magnoliopsida</taxon>
        <taxon>eudicotyledons</taxon>
        <taxon>Gunneridae</taxon>
        <taxon>Pentapetalae</taxon>
        <taxon>rosids</taxon>
        <taxon>fabids</taxon>
        <taxon>Rosales</taxon>
        <taxon>Rosaceae</taxon>
        <taxon>Amygdaloideae</taxon>
        <taxon>Amygdaleae</taxon>
        <taxon>Prunus</taxon>
    </lineage>
</organism>
<evidence type="ECO:0000256" key="1">
    <source>
        <dbReference type="SAM" id="MobiDB-lite"/>
    </source>
</evidence>
<keyword evidence="3" id="KW-1185">Reference proteome</keyword>
<feature type="region of interest" description="Disordered" evidence="1">
    <location>
        <begin position="1"/>
        <end position="64"/>
    </location>
</feature>